<dbReference type="SUPFAM" id="SSF111384">
    <property type="entry name" value="OmpH-like"/>
    <property type="match status" value="1"/>
</dbReference>
<reference evidence="4 5" key="1">
    <citation type="submission" date="2016-11" db="EMBL/GenBank/DDBJ databases">
        <authorList>
            <person name="Varghese N."/>
            <person name="Submissions S."/>
        </authorList>
    </citation>
    <scope>NUCLEOTIDE SEQUENCE [LARGE SCALE GENOMIC DNA]</scope>
    <source>
        <strain evidence="4 5">DSM 20664</strain>
    </source>
</reference>
<evidence type="ECO:0000313" key="5">
    <source>
        <dbReference type="Proteomes" id="UP000185093"/>
    </source>
</evidence>
<evidence type="ECO:0000256" key="1">
    <source>
        <dbReference type="ARBA" id="ARBA00009091"/>
    </source>
</evidence>
<gene>
    <name evidence="4" type="ORF">SAMN05444368_0526</name>
</gene>
<keyword evidence="2 3" id="KW-0732">Signal</keyword>
<dbReference type="SMART" id="SM00935">
    <property type="entry name" value="OmpH"/>
    <property type="match status" value="1"/>
</dbReference>
<evidence type="ECO:0000256" key="2">
    <source>
        <dbReference type="ARBA" id="ARBA00022729"/>
    </source>
</evidence>
<protein>
    <submittedName>
        <fullName evidence="4">Periplasmic chaperone for outer membrane proteins Skp</fullName>
    </submittedName>
</protein>
<feature type="chain" id="PRO_5046681437" evidence="3">
    <location>
        <begin position="26"/>
        <end position="142"/>
    </location>
</feature>
<dbReference type="Pfam" id="PF03938">
    <property type="entry name" value="OmpH"/>
    <property type="match status" value="1"/>
</dbReference>
<dbReference type="RefSeq" id="WP_014806465.1">
    <property type="nucleotide sequence ID" value="NZ_DAONBL010000002.1"/>
</dbReference>
<evidence type="ECO:0000256" key="3">
    <source>
        <dbReference type="SAM" id="SignalP"/>
    </source>
</evidence>
<dbReference type="PANTHER" id="PTHR35089:SF1">
    <property type="entry name" value="CHAPERONE PROTEIN SKP"/>
    <property type="match status" value="1"/>
</dbReference>
<dbReference type="InterPro" id="IPR024930">
    <property type="entry name" value="Skp_dom_sf"/>
</dbReference>
<dbReference type="Gene3D" id="3.30.910.20">
    <property type="entry name" value="Skp domain"/>
    <property type="match status" value="1"/>
</dbReference>
<comment type="similarity">
    <text evidence="1">Belongs to the Skp family.</text>
</comment>
<feature type="signal peptide" evidence="3">
    <location>
        <begin position="1"/>
        <end position="25"/>
    </location>
</feature>
<dbReference type="InterPro" id="IPR005632">
    <property type="entry name" value="Chaperone_Skp"/>
</dbReference>
<comment type="caution">
    <text evidence="4">The sequence shown here is derived from an EMBL/GenBank/DDBJ whole genome shotgun (WGS) entry which is preliminary data.</text>
</comment>
<dbReference type="PANTHER" id="PTHR35089">
    <property type="entry name" value="CHAPERONE PROTEIN SKP"/>
    <property type="match status" value="1"/>
</dbReference>
<evidence type="ECO:0000313" key="4">
    <source>
        <dbReference type="EMBL" id="SIN64025.1"/>
    </source>
</evidence>
<sequence length="142" mass="16110">MVRKLVLMFLVAVVCSVAFAGAALADEKIAIIDPQKVLYSHPKFQDTQKQIKAMMDKKQQEAKMAMDAVKTEDEQKRIYMQKRQEAAIEEQKLMEVLFKDIDLAIRTVAQAKGFTLVLDKNQVFFGGTDITNDVIVELSKKK</sequence>
<dbReference type="Proteomes" id="UP000185093">
    <property type="component" value="Unassembled WGS sequence"/>
</dbReference>
<accession>A0ABY1JBP9</accession>
<keyword evidence="5" id="KW-1185">Reference proteome</keyword>
<proteinExistence type="inferred from homology"/>
<dbReference type="EMBL" id="FSQZ01000001">
    <property type="protein sequence ID" value="SIN64025.1"/>
    <property type="molecule type" value="Genomic_DNA"/>
</dbReference>
<organism evidence="4 5">
    <name type="scientific">Acetomicrobium flavidum</name>
    <dbReference type="NCBI Taxonomy" id="49896"/>
    <lineage>
        <taxon>Bacteria</taxon>
        <taxon>Thermotogati</taxon>
        <taxon>Synergistota</taxon>
        <taxon>Synergistia</taxon>
        <taxon>Synergistales</taxon>
        <taxon>Acetomicrobiaceae</taxon>
        <taxon>Acetomicrobium</taxon>
    </lineage>
</organism>
<name>A0ABY1JBP9_9BACT</name>